<keyword evidence="8" id="KW-1185">Reference proteome</keyword>
<evidence type="ECO:0000313" key="5">
    <source>
        <dbReference type="EMBL" id="KAF0646306.1"/>
    </source>
</evidence>
<dbReference type="CDD" id="cd07377">
    <property type="entry name" value="WHTH_GntR"/>
    <property type="match status" value="1"/>
</dbReference>
<reference evidence="5 8" key="1">
    <citation type="submission" date="2013-05" db="EMBL/GenBank/DDBJ databases">
        <title>Genome Sequence of Streptomyces fradiae.</title>
        <authorList>
            <person name="Kirby R."/>
        </authorList>
    </citation>
    <scope>NUCLEOTIDE SEQUENCE [LARGE SCALE GENOMIC DNA]</scope>
    <source>
        <strain evidence="5 8">ATCC 10745</strain>
    </source>
</reference>
<evidence type="ECO:0000256" key="2">
    <source>
        <dbReference type="ARBA" id="ARBA00023125"/>
    </source>
</evidence>
<dbReference type="PROSITE" id="PS50949">
    <property type="entry name" value="HTH_GNTR"/>
    <property type="match status" value="1"/>
</dbReference>
<keyword evidence="1" id="KW-0805">Transcription regulation</keyword>
<dbReference type="SMART" id="SM00345">
    <property type="entry name" value="HTH_GNTR"/>
    <property type="match status" value="1"/>
</dbReference>
<comment type="caution">
    <text evidence="6">The sequence shown here is derived from an EMBL/GenBank/DDBJ whole genome shotgun (WGS) entry which is preliminary data.</text>
</comment>
<gene>
    <name evidence="6" type="primary">yvoA_6</name>
    <name evidence="6" type="ORF">BG846_05329</name>
    <name evidence="5" type="ORF">K701_29520</name>
</gene>
<dbReference type="AlphaFoldDB" id="A0A1Y2NNX5"/>
<organism evidence="6 7">
    <name type="scientific">Streptomyces fradiae ATCC 10745 = DSM 40063</name>
    <dbReference type="NCBI Taxonomy" id="1319510"/>
    <lineage>
        <taxon>Bacteria</taxon>
        <taxon>Bacillati</taxon>
        <taxon>Actinomycetota</taxon>
        <taxon>Actinomycetes</taxon>
        <taxon>Kitasatosporales</taxon>
        <taxon>Streptomycetaceae</taxon>
        <taxon>Streptomyces</taxon>
    </lineage>
</organism>
<dbReference type="InterPro" id="IPR050679">
    <property type="entry name" value="Bact_HTH_transcr_reg"/>
</dbReference>
<dbReference type="InterPro" id="IPR000524">
    <property type="entry name" value="Tscrpt_reg_HTH_GntR"/>
</dbReference>
<dbReference type="InterPro" id="IPR028978">
    <property type="entry name" value="Chorismate_lyase_/UTRA_dom_sf"/>
</dbReference>
<dbReference type="PANTHER" id="PTHR44846:SF17">
    <property type="entry name" value="GNTR-FAMILY TRANSCRIPTIONAL REGULATOR"/>
    <property type="match status" value="1"/>
</dbReference>
<evidence type="ECO:0000313" key="6">
    <source>
        <dbReference type="EMBL" id="OSY49090.1"/>
    </source>
</evidence>
<proteinExistence type="predicted"/>
<dbReference type="GO" id="GO:0003700">
    <property type="term" value="F:DNA-binding transcription factor activity"/>
    <property type="evidence" value="ECO:0007669"/>
    <property type="project" value="InterPro"/>
</dbReference>
<dbReference type="EMBL" id="ASYR01000057">
    <property type="protein sequence ID" value="KAF0646306.1"/>
    <property type="molecule type" value="Genomic_DNA"/>
</dbReference>
<dbReference type="GO" id="GO:0003677">
    <property type="term" value="F:DNA binding"/>
    <property type="evidence" value="ECO:0007669"/>
    <property type="project" value="UniProtKB-KW"/>
</dbReference>
<accession>A0A1Y2NNX5</accession>
<protein>
    <submittedName>
        <fullName evidence="6">HTH-type transcriptional repressor YvoA</fullName>
    </submittedName>
</protein>
<keyword evidence="2" id="KW-0238">DNA-binding</keyword>
<feature type="domain" description="HTH gntR-type" evidence="4">
    <location>
        <begin position="4"/>
        <end position="72"/>
    </location>
</feature>
<dbReference type="SMART" id="SM00866">
    <property type="entry name" value="UTRA"/>
    <property type="match status" value="1"/>
</dbReference>
<dbReference type="SUPFAM" id="SSF64288">
    <property type="entry name" value="Chorismate lyase-like"/>
    <property type="match status" value="1"/>
</dbReference>
<dbReference type="PANTHER" id="PTHR44846">
    <property type="entry name" value="MANNOSYL-D-GLYCERATE TRANSPORT/METABOLISM SYSTEM REPRESSOR MNGR-RELATED"/>
    <property type="match status" value="1"/>
</dbReference>
<evidence type="ECO:0000313" key="7">
    <source>
        <dbReference type="Proteomes" id="UP000194318"/>
    </source>
</evidence>
<evidence type="ECO:0000259" key="4">
    <source>
        <dbReference type="PROSITE" id="PS50949"/>
    </source>
</evidence>
<dbReference type="Proteomes" id="UP000731519">
    <property type="component" value="Unassembled WGS sequence"/>
</dbReference>
<dbReference type="Pfam" id="PF00392">
    <property type="entry name" value="GntR"/>
    <property type="match status" value="1"/>
</dbReference>
<dbReference type="Proteomes" id="UP000194318">
    <property type="component" value="Unassembled WGS sequence"/>
</dbReference>
<dbReference type="InterPro" id="IPR036388">
    <property type="entry name" value="WH-like_DNA-bd_sf"/>
</dbReference>
<dbReference type="GO" id="GO:0045892">
    <property type="term" value="P:negative regulation of DNA-templated transcription"/>
    <property type="evidence" value="ECO:0007669"/>
    <property type="project" value="TreeGrafter"/>
</dbReference>
<keyword evidence="3" id="KW-0804">Transcription</keyword>
<dbReference type="Pfam" id="PF07702">
    <property type="entry name" value="UTRA"/>
    <property type="match status" value="1"/>
</dbReference>
<dbReference type="EMBL" id="MIFZ01000337">
    <property type="protein sequence ID" value="OSY49090.1"/>
    <property type="molecule type" value="Genomic_DNA"/>
</dbReference>
<evidence type="ECO:0000256" key="3">
    <source>
        <dbReference type="ARBA" id="ARBA00023163"/>
    </source>
</evidence>
<sequence length="250" mass="26121">MPETPGYAEIAAHFRRQIQDGTLRPGDSLPSFKKTSEQFGVAHTTVNRAYRVLKMEGLTLVEPGVGTLVAPPASTGIGTRVALHAATGSALGGSESSRILEVGTVGADALVAARLEVAPGTPVQMRRRVVSRGGVPVHVSSSYYPAYVIAVAPELQEPVSTGASRELAASRLGVAQDQVLEEVTSRLATTAEKEALGLTAAEVVVTQVVRTVTLEDGRVVEVAVKVAEGSTILRWTTSLRAEVQEGGDDA</sequence>
<dbReference type="SUPFAM" id="SSF46785">
    <property type="entry name" value="Winged helix' DNA-binding domain"/>
    <property type="match status" value="1"/>
</dbReference>
<dbReference type="Gene3D" id="3.40.1410.10">
    <property type="entry name" value="Chorismate lyase-like"/>
    <property type="match status" value="1"/>
</dbReference>
<evidence type="ECO:0000256" key="1">
    <source>
        <dbReference type="ARBA" id="ARBA00023015"/>
    </source>
</evidence>
<dbReference type="Gene3D" id="1.10.10.10">
    <property type="entry name" value="Winged helix-like DNA-binding domain superfamily/Winged helix DNA-binding domain"/>
    <property type="match status" value="1"/>
</dbReference>
<dbReference type="RefSeq" id="WP_051839723.1">
    <property type="nucleotide sequence ID" value="NZ_ASYR01000057.1"/>
</dbReference>
<name>A0A1Y2NNX5_STRFR</name>
<evidence type="ECO:0000313" key="8">
    <source>
        <dbReference type="Proteomes" id="UP000731519"/>
    </source>
</evidence>
<dbReference type="InterPro" id="IPR011663">
    <property type="entry name" value="UTRA"/>
</dbReference>
<dbReference type="InterPro" id="IPR036390">
    <property type="entry name" value="WH_DNA-bd_sf"/>
</dbReference>
<reference evidence="6 7" key="2">
    <citation type="submission" date="2016-09" db="EMBL/GenBank/DDBJ databases">
        <title>Streptomyces fradiae DSM40063, a candidate organism with high potential of specific P450 cytochromes.</title>
        <authorList>
            <person name="Grumaz C."/>
            <person name="Vainshtein Y."/>
            <person name="Kirstahler P."/>
            <person name="Sohn K."/>
        </authorList>
    </citation>
    <scope>NUCLEOTIDE SEQUENCE [LARGE SCALE GENOMIC DNA]</scope>
    <source>
        <strain evidence="6 7">DSM 40063</strain>
    </source>
</reference>